<name>A0A0R2EB80_9LACO</name>
<accession>A0A0R2EB80</accession>
<keyword evidence="3" id="KW-1185">Reference proteome</keyword>
<gene>
    <name evidence="2" type="ORF">FD00_GL001185</name>
</gene>
<comment type="caution">
    <text evidence="2">The sequence shown here is derived from an EMBL/GenBank/DDBJ whole genome shotgun (WGS) entry which is preliminary data.</text>
</comment>
<keyword evidence="1" id="KW-0472">Membrane</keyword>
<dbReference type="PATRIC" id="fig|1046596.6.peg.1269"/>
<evidence type="ECO:0000313" key="2">
    <source>
        <dbReference type="EMBL" id="KRN09293.1"/>
    </source>
</evidence>
<evidence type="ECO:0000256" key="1">
    <source>
        <dbReference type="SAM" id="Phobius"/>
    </source>
</evidence>
<dbReference type="EMBL" id="AYYH01000029">
    <property type="protein sequence ID" value="KRN09293.1"/>
    <property type="molecule type" value="Genomic_DNA"/>
</dbReference>
<evidence type="ECO:0000313" key="3">
    <source>
        <dbReference type="Proteomes" id="UP000050898"/>
    </source>
</evidence>
<sequence length="60" mass="6780">MGTIFVFLQKTLLCGTVVFIISTPLLIFPKTSWEFILLYLTYLTFAGAVSFLTFNIPISK</sequence>
<protein>
    <submittedName>
        <fullName evidence="2">Uncharacterized protein</fullName>
    </submittedName>
</protein>
<feature type="transmembrane region" description="Helical" evidence="1">
    <location>
        <begin position="12"/>
        <end position="29"/>
    </location>
</feature>
<feature type="transmembrane region" description="Helical" evidence="1">
    <location>
        <begin position="35"/>
        <end position="54"/>
    </location>
</feature>
<proteinExistence type="predicted"/>
<keyword evidence="1" id="KW-0812">Transmembrane</keyword>
<keyword evidence="1" id="KW-1133">Transmembrane helix</keyword>
<organism evidence="2 3">
    <name type="scientific">Liquorilactobacillus mali KCTC 3596 = DSM 20444</name>
    <dbReference type="NCBI Taxonomy" id="1046596"/>
    <lineage>
        <taxon>Bacteria</taxon>
        <taxon>Bacillati</taxon>
        <taxon>Bacillota</taxon>
        <taxon>Bacilli</taxon>
        <taxon>Lactobacillales</taxon>
        <taxon>Lactobacillaceae</taxon>
        <taxon>Liquorilactobacillus</taxon>
    </lineage>
</organism>
<dbReference type="AlphaFoldDB" id="A0A0R2EB80"/>
<reference evidence="2 3" key="1">
    <citation type="journal article" date="2015" name="Genome Announc.">
        <title>Expanding the biotechnology potential of lactobacilli through comparative genomics of 213 strains and associated genera.</title>
        <authorList>
            <person name="Sun Z."/>
            <person name="Harris H.M."/>
            <person name="McCann A."/>
            <person name="Guo C."/>
            <person name="Argimon S."/>
            <person name="Zhang W."/>
            <person name="Yang X."/>
            <person name="Jeffery I.B."/>
            <person name="Cooney J.C."/>
            <person name="Kagawa T.F."/>
            <person name="Liu W."/>
            <person name="Song Y."/>
            <person name="Salvetti E."/>
            <person name="Wrobel A."/>
            <person name="Rasinkangas P."/>
            <person name="Parkhill J."/>
            <person name="Rea M.C."/>
            <person name="O'Sullivan O."/>
            <person name="Ritari J."/>
            <person name="Douillard F.P."/>
            <person name="Paul Ross R."/>
            <person name="Yang R."/>
            <person name="Briner A.E."/>
            <person name="Felis G.E."/>
            <person name="de Vos W.M."/>
            <person name="Barrangou R."/>
            <person name="Klaenhammer T.R."/>
            <person name="Caufield P.W."/>
            <person name="Cui Y."/>
            <person name="Zhang H."/>
            <person name="O'Toole P.W."/>
        </authorList>
    </citation>
    <scope>NUCLEOTIDE SEQUENCE [LARGE SCALE GENOMIC DNA]</scope>
    <source>
        <strain evidence="2 3">DSM 20444</strain>
    </source>
</reference>
<dbReference type="Proteomes" id="UP000050898">
    <property type="component" value="Unassembled WGS sequence"/>
</dbReference>